<evidence type="ECO:0008006" key="2">
    <source>
        <dbReference type="Google" id="ProtNLM"/>
    </source>
</evidence>
<dbReference type="Gene3D" id="3.40.190.10">
    <property type="entry name" value="Periplasmic binding protein-like II"/>
    <property type="match status" value="2"/>
</dbReference>
<name>A0A6J4P2Z6_9ACTN</name>
<protein>
    <recommendedName>
        <fullName evidence="2">TRAP transporter solute receptor, TAXI family</fullName>
    </recommendedName>
</protein>
<dbReference type="SUPFAM" id="SSF53850">
    <property type="entry name" value="Periplasmic binding protein-like II"/>
    <property type="match status" value="1"/>
</dbReference>
<evidence type="ECO:0000313" key="1">
    <source>
        <dbReference type="EMBL" id="CAA9404423.1"/>
    </source>
</evidence>
<gene>
    <name evidence="1" type="ORF">AVDCRST_MAG35-1082</name>
</gene>
<reference evidence="1" key="1">
    <citation type="submission" date="2020-02" db="EMBL/GenBank/DDBJ databases">
        <authorList>
            <person name="Meier V. D."/>
        </authorList>
    </citation>
    <scope>NUCLEOTIDE SEQUENCE</scope>
    <source>
        <strain evidence="1">AVDCRST_MAG35</strain>
    </source>
</reference>
<proteinExistence type="predicted"/>
<dbReference type="EMBL" id="CADCUY010000216">
    <property type="protein sequence ID" value="CAA9404423.1"/>
    <property type="molecule type" value="Genomic_DNA"/>
</dbReference>
<accession>A0A6J4P2Z6</accession>
<dbReference type="InterPro" id="IPR011852">
    <property type="entry name" value="TRAP_TAXI"/>
</dbReference>
<dbReference type="Pfam" id="PF16868">
    <property type="entry name" value="NMT1_3"/>
    <property type="match status" value="1"/>
</dbReference>
<organism evidence="1">
    <name type="scientific">uncultured Quadrisphaera sp</name>
    <dbReference type="NCBI Taxonomy" id="904978"/>
    <lineage>
        <taxon>Bacteria</taxon>
        <taxon>Bacillati</taxon>
        <taxon>Actinomycetota</taxon>
        <taxon>Actinomycetes</taxon>
        <taxon>Kineosporiales</taxon>
        <taxon>Kineosporiaceae</taxon>
        <taxon>Quadrisphaera</taxon>
        <taxon>environmental samples</taxon>
    </lineage>
</organism>
<dbReference type="AlphaFoldDB" id="A0A6J4P2Z6"/>
<sequence length="329" mass="35327">MVDHPAPTVEDRLRLQGDWGAFNLTRTCGWLAQWVHDQTPEHRLSVIRTGRGMGDSFRALAAGAVDVAVATPASFAPLARDGLGPFAGEANPDLRALAVLPHRDAMIAVAASRLGLTTLEDAAGHDGPLRISLGAGDPDGFMGFAGDLLLAGAGLDPAGMAERGWVLTRHEQPFAAIADLREGRADIMISEAIMTPDWQRLATEAQVTFLPLTDRQQRWIADRYGVGTVEVPAGYFPGLDQPLTALDYAGWFVGTTTALDDATAALIARAVVEDSEVMAGQYRHLPVDRSPLAYPIDHRTASRTPVQLHPAAARVYEDAAGREGRDDRR</sequence>